<accession>A0ABV4GGI6</accession>
<evidence type="ECO:0000313" key="4">
    <source>
        <dbReference type="Proteomes" id="UP001565474"/>
    </source>
</evidence>
<evidence type="ECO:0000256" key="1">
    <source>
        <dbReference type="SAM" id="MobiDB-lite"/>
    </source>
</evidence>
<proteinExistence type="predicted"/>
<protein>
    <recommendedName>
        <fullName evidence="5">LTXXQ motif family protein</fullName>
    </recommendedName>
</protein>
<gene>
    <name evidence="3" type="ORF">ABH992_003463</name>
</gene>
<evidence type="ECO:0000313" key="3">
    <source>
        <dbReference type="EMBL" id="MEY9471064.1"/>
    </source>
</evidence>
<evidence type="ECO:0000256" key="2">
    <source>
        <dbReference type="SAM" id="Phobius"/>
    </source>
</evidence>
<evidence type="ECO:0008006" key="5">
    <source>
        <dbReference type="Google" id="ProtNLM"/>
    </source>
</evidence>
<dbReference type="Proteomes" id="UP001565474">
    <property type="component" value="Unassembled WGS sequence"/>
</dbReference>
<comment type="caution">
    <text evidence="3">The sequence shown here is derived from an EMBL/GenBank/DDBJ whole genome shotgun (WGS) entry which is preliminary data.</text>
</comment>
<sequence length="472" mass="50780">MAVQDVAVQVVAKQDVAKQDLAKLVVRSTIMPGRMGLALAGAILVVAAVLLPDRAEAQFGLRGGPVGVARFAVGHVIGLSRLRHSRMAVRGGRYRSAALRSQDPRGADRSQLSNPYVMRATLTAQAALAGWQGGRRPQGWWRHPDGSYGWVGPVFWPFAHDDLTNAIVFGDTTSLSLYGYGDIYAALFTPYAATELAAYTVPQGRRARKVPTAETLCEASDTGGLPVERIASAVAPNEAQRTALDELSSAWNAARDTIRTACPAQTPANAAERLGLMRERVEAMIKAIDTMEAPLSKFVGLLNDDQKARLNALANERRAALASYQSKNADKNDIKNASKNADKNASKDAQAAKACQADYDPVSDENAQRQYEQLLQQQWPAADIATTLQLDEVARARFEVLQDTTLRTMQTLSACPTEPAATPQARLAAVKTRLQTMLQAVGAIADALDDFQADLSDEQKAGFEAIGPKRGA</sequence>
<feature type="compositionally biased region" description="Low complexity" evidence="1">
    <location>
        <begin position="347"/>
        <end position="358"/>
    </location>
</feature>
<keyword evidence="2" id="KW-0472">Membrane</keyword>
<feature type="compositionally biased region" description="Basic and acidic residues" evidence="1">
    <location>
        <begin position="328"/>
        <end position="346"/>
    </location>
</feature>
<organism evidence="3 4">
    <name type="scientific">Bradyrhizobium yuanmingense</name>
    <dbReference type="NCBI Taxonomy" id="108015"/>
    <lineage>
        <taxon>Bacteria</taxon>
        <taxon>Pseudomonadati</taxon>
        <taxon>Pseudomonadota</taxon>
        <taxon>Alphaproteobacteria</taxon>
        <taxon>Hyphomicrobiales</taxon>
        <taxon>Nitrobacteraceae</taxon>
        <taxon>Bradyrhizobium</taxon>
    </lineage>
</organism>
<dbReference type="EMBL" id="JBGBZN010000002">
    <property type="protein sequence ID" value="MEY9471064.1"/>
    <property type="molecule type" value="Genomic_DNA"/>
</dbReference>
<dbReference type="Pfam" id="PF07813">
    <property type="entry name" value="LTXXQ"/>
    <property type="match status" value="2"/>
</dbReference>
<reference evidence="3 4" key="1">
    <citation type="submission" date="2024-07" db="EMBL/GenBank/DDBJ databases">
        <title>Genomic Encyclopedia of Type Strains, Phase V (KMG-V): Genome sequencing to study the core and pangenomes of soil and plant-associated prokaryotes.</title>
        <authorList>
            <person name="Whitman W."/>
        </authorList>
    </citation>
    <scope>NUCLEOTIDE SEQUENCE [LARGE SCALE GENOMIC DNA]</scope>
    <source>
        <strain evidence="3 4">USDA 222</strain>
    </source>
</reference>
<name>A0ABV4GGI6_9BRAD</name>
<keyword evidence="4" id="KW-1185">Reference proteome</keyword>
<dbReference type="InterPro" id="IPR012899">
    <property type="entry name" value="LTXXQ"/>
</dbReference>
<feature type="region of interest" description="Disordered" evidence="1">
    <location>
        <begin position="324"/>
        <end position="363"/>
    </location>
</feature>
<feature type="transmembrane region" description="Helical" evidence="2">
    <location>
        <begin position="35"/>
        <end position="52"/>
    </location>
</feature>
<keyword evidence="2" id="KW-0812">Transmembrane</keyword>
<keyword evidence="2" id="KW-1133">Transmembrane helix</keyword>